<accession>A0ABY7GAR1</accession>
<dbReference type="Proteomes" id="UP001164746">
    <property type="component" value="Chromosome 17"/>
</dbReference>
<protein>
    <submittedName>
        <fullName evidence="2">Uncharacterized protein</fullName>
    </submittedName>
</protein>
<keyword evidence="1" id="KW-0732">Signal</keyword>
<reference evidence="2" key="1">
    <citation type="submission" date="2022-11" db="EMBL/GenBank/DDBJ databases">
        <title>Centuries of genome instability and evolution in soft-shell clam transmissible cancer (bioRxiv).</title>
        <authorList>
            <person name="Hart S.F.M."/>
            <person name="Yonemitsu M.A."/>
            <person name="Giersch R.M."/>
            <person name="Beal B.F."/>
            <person name="Arriagada G."/>
            <person name="Davis B.W."/>
            <person name="Ostrander E.A."/>
            <person name="Goff S.P."/>
            <person name="Metzger M.J."/>
        </authorList>
    </citation>
    <scope>NUCLEOTIDE SEQUENCE</scope>
    <source>
        <strain evidence="2">MELC-2E11</strain>
        <tissue evidence="2">Siphon/mantle</tissue>
    </source>
</reference>
<evidence type="ECO:0000313" key="2">
    <source>
        <dbReference type="EMBL" id="WAR31503.1"/>
    </source>
</evidence>
<feature type="signal peptide" evidence="1">
    <location>
        <begin position="1"/>
        <end position="21"/>
    </location>
</feature>
<feature type="non-terminal residue" evidence="2">
    <location>
        <position position="1"/>
    </location>
</feature>
<evidence type="ECO:0000256" key="1">
    <source>
        <dbReference type="SAM" id="SignalP"/>
    </source>
</evidence>
<dbReference type="EMBL" id="CP111028">
    <property type="protein sequence ID" value="WAR31503.1"/>
    <property type="molecule type" value="Genomic_DNA"/>
</dbReference>
<proteinExistence type="predicted"/>
<keyword evidence="3" id="KW-1185">Reference proteome</keyword>
<feature type="chain" id="PRO_5046172782" evidence="1">
    <location>
        <begin position="22"/>
        <end position="163"/>
    </location>
</feature>
<evidence type="ECO:0000313" key="3">
    <source>
        <dbReference type="Proteomes" id="UP001164746"/>
    </source>
</evidence>
<name>A0ABY7GAR1_MYAAR</name>
<gene>
    <name evidence="2" type="ORF">MAR_034045</name>
</gene>
<sequence length="163" mass="18325">MTGVIVFVLRLCCCEFDGCAGLCLTVFLRVPDLHAETKEECLHAKLIHNIHRRFPGYQPQDDEYPLCDYYISPGWYTFCGQVLSSNLTGCGTVFNWIRTGALPDDGPDLVNVCMTQKEEGKCQENSQVNASKCHDGTYVFYLIDTQSCPEAYCIESAVDRTNE</sequence>
<organism evidence="2 3">
    <name type="scientific">Mya arenaria</name>
    <name type="common">Soft-shell clam</name>
    <dbReference type="NCBI Taxonomy" id="6604"/>
    <lineage>
        <taxon>Eukaryota</taxon>
        <taxon>Metazoa</taxon>
        <taxon>Spiralia</taxon>
        <taxon>Lophotrochozoa</taxon>
        <taxon>Mollusca</taxon>
        <taxon>Bivalvia</taxon>
        <taxon>Autobranchia</taxon>
        <taxon>Heteroconchia</taxon>
        <taxon>Euheterodonta</taxon>
        <taxon>Imparidentia</taxon>
        <taxon>Neoheterodontei</taxon>
        <taxon>Myida</taxon>
        <taxon>Myoidea</taxon>
        <taxon>Myidae</taxon>
        <taxon>Mya</taxon>
    </lineage>
</organism>